<feature type="compositionally biased region" description="Polar residues" evidence="12">
    <location>
        <begin position="271"/>
        <end position="287"/>
    </location>
</feature>
<keyword evidence="5" id="KW-0732">Signal</keyword>
<keyword evidence="9" id="KW-0357">Heparan sulfate</keyword>
<dbReference type="GO" id="GO:1905475">
    <property type="term" value="P:regulation of protein localization to membrane"/>
    <property type="evidence" value="ECO:0007669"/>
    <property type="project" value="TreeGrafter"/>
</dbReference>
<protein>
    <submittedName>
        <fullName evidence="16">MNNL domain-containing protein</fullName>
    </submittedName>
</protein>
<dbReference type="Proteomes" id="UP000278807">
    <property type="component" value="Unassembled WGS sequence"/>
</dbReference>
<accession>A0A0R3T3Y9</accession>
<evidence type="ECO:0000256" key="2">
    <source>
        <dbReference type="ARBA" id="ARBA00010260"/>
    </source>
</evidence>
<evidence type="ECO:0000256" key="4">
    <source>
        <dbReference type="ARBA" id="ARBA00022622"/>
    </source>
</evidence>
<feature type="region of interest" description="Disordered" evidence="12">
    <location>
        <begin position="196"/>
        <end position="218"/>
    </location>
</feature>
<evidence type="ECO:0000313" key="14">
    <source>
        <dbReference type="EMBL" id="VDN97616.1"/>
    </source>
</evidence>
<evidence type="ECO:0000256" key="9">
    <source>
        <dbReference type="ARBA" id="ARBA00023207"/>
    </source>
</evidence>
<dbReference type="OrthoDB" id="6257497at2759"/>
<evidence type="ECO:0000256" key="7">
    <source>
        <dbReference type="ARBA" id="ARBA00023136"/>
    </source>
</evidence>
<reference evidence="14 15" key="2">
    <citation type="submission" date="2018-11" db="EMBL/GenBank/DDBJ databases">
        <authorList>
            <consortium name="Pathogen Informatics"/>
        </authorList>
    </citation>
    <scope>NUCLEOTIDE SEQUENCE [LARGE SCALE GENOMIC DNA]</scope>
</reference>
<evidence type="ECO:0000256" key="11">
    <source>
        <dbReference type="RuleBase" id="RU003518"/>
    </source>
</evidence>
<evidence type="ECO:0000256" key="8">
    <source>
        <dbReference type="ARBA" id="ARBA00023180"/>
    </source>
</evidence>
<keyword evidence="3" id="KW-1003">Cell membrane</keyword>
<gene>
    <name evidence="14" type="ORF">HNAJ_LOCUS1757</name>
</gene>
<dbReference type="PANTHER" id="PTHR10822">
    <property type="entry name" value="GLYPICAN"/>
    <property type="match status" value="1"/>
</dbReference>
<dbReference type="STRING" id="102285.A0A0R3T3Y9"/>
<keyword evidence="15" id="KW-1185">Reference proteome</keyword>
<keyword evidence="13" id="KW-1133">Transmembrane helix</keyword>
<dbReference type="AlphaFoldDB" id="A0A0R3T3Y9"/>
<sequence>MAGTFPAVFVADLCPSYEAYFVFPCTEERSIVTMAMMTYKKEIRWHLGSGRYTQTVSSLSSARVASDTALSFKADRVEPAASKRPECIAAFARFRYCGTYCGGREGPQAEVCPAACDNFMKTCFADAMSSNPSTSLPSVWSQLINGIIMTTKRLERTQNFASVNKDLHIFLSEAITYVHQKYASVKPSLLQECKYTGGSSRSNSNSARGYKPPGNSWPFSHRLRRSLDNLTIDNEPILLRPKRQGSYPGAVRQQPDLQSAWGMPPAPIGGRSNQMSPSQLPHGSSSYQSYFQSNRRAGGGGESMGGVNAASATNAPEKLSKWATQLKFFVCLFSIFAFCYDLVLFVSLGMVQPTKKIGKNEKE</sequence>
<reference evidence="16" key="1">
    <citation type="submission" date="2017-02" db="UniProtKB">
        <authorList>
            <consortium name="WormBaseParasite"/>
        </authorList>
    </citation>
    <scope>IDENTIFICATION</scope>
</reference>
<dbReference type="GO" id="GO:0098552">
    <property type="term" value="C:side of membrane"/>
    <property type="evidence" value="ECO:0007669"/>
    <property type="project" value="UniProtKB-KW"/>
</dbReference>
<dbReference type="PANTHER" id="PTHR10822:SF29">
    <property type="entry name" value="DIVISION ABNORMALLY DELAYED PROTEIN"/>
    <property type="match status" value="1"/>
</dbReference>
<organism evidence="16">
    <name type="scientific">Rodentolepis nana</name>
    <name type="common">Dwarf tapeworm</name>
    <name type="synonym">Hymenolepis nana</name>
    <dbReference type="NCBI Taxonomy" id="102285"/>
    <lineage>
        <taxon>Eukaryota</taxon>
        <taxon>Metazoa</taxon>
        <taxon>Spiralia</taxon>
        <taxon>Lophotrochozoa</taxon>
        <taxon>Platyhelminthes</taxon>
        <taxon>Cestoda</taxon>
        <taxon>Eucestoda</taxon>
        <taxon>Cyclophyllidea</taxon>
        <taxon>Hymenolepididae</taxon>
        <taxon>Rodentolepis</taxon>
    </lineage>
</organism>
<evidence type="ECO:0000256" key="5">
    <source>
        <dbReference type="ARBA" id="ARBA00022729"/>
    </source>
</evidence>
<dbReference type="WBParaSite" id="HNAJ_0000175801-mRNA-1">
    <property type="protein sequence ID" value="HNAJ_0000175801-mRNA-1"/>
    <property type="gene ID" value="HNAJ_0000175801"/>
</dbReference>
<keyword evidence="7 13" id="KW-0472">Membrane</keyword>
<keyword evidence="6" id="KW-0654">Proteoglycan</keyword>
<dbReference type="GO" id="GO:0005886">
    <property type="term" value="C:plasma membrane"/>
    <property type="evidence" value="ECO:0007669"/>
    <property type="project" value="UniProtKB-SubCell"/>
</dbReference>
<evidence type="ECO:0000313" key="15">
    <source>
        <dbReference type="Proteomes" id="UP000278807"/>
    </source>
</evidence>
<keyword evidence="10" id="KW-0449">Lipoprotein</keyword>
<keyword evidence="8" id="KW-0325">Glycoprotein</keyword>
<dbReference type="Pfam" id="PF01153">
    <property type="entry name" value="Glypican"/>
    <property type="match status" value="1"/>
</dbReference>
<evidence type="ECO:0000256" key="3">
    <source>
        <dbReference type="ARBA" id="ARBA00022475"/>
    </source>
</evidence>
<evidence type="ECO:0000256" key="13">
    <source>
        <dbReference type="SAM" id="Phobius"/>
    </source>
</evidence>
<comment type="similarity">
    <text evidence="2 11">Belongs to the glypican family.</text>
</comment>
<evidence type="ECO:0000256" key="6">
    <source>
        <dbReference type="ARBA" id="ARBA00022974"/>
    </source>
</evidence>
<dbReference type="GO" id="GO:0016477">
    <property type="term" value="P:cell migration"/>
    <property type="evidence" value="ECO:0007669"/>
    <property type="project" value="TreeGrafter"/>
</dbReference>
<evidence type="ECO:0000313" key="16">
    <source>
        <dbReference type="WBParaSite" id="HNAJ_0000175801-mRNA-1"/>
    </source>
</evidence>
<feature type="region of interest" description="Disordered" evidence="12">
    <location>
        <begin position="258"/>
        <end position="287"/>
    </location>
</feature>
<dbReference type="GO" id="GO:0009986">
    <property type="term" value="C:cell surface"/>
    <property type="evidence" value="ECO:0007669"/>
    <property type="project" value="TreeGrafter"/>
</dbReference>
<keyword evidence="13" id="KW-0812">Transmembrane</keyword>
<feature type="transmembrane region" description="Helical" evidence="13">
    <location>
        <begin position="326"/>
        <end position="351"/>
    </location>
</feature>
<evidence type="ECO:0000256" key="1">
    <source>
        <dbReference type="ARBA" id="ARBA00004609"/>
    </source>
</evidence>
<feature type="compositionally biased region" description="Low complexity" evidence="12">
    <location>
        <begin position="197"/>
        <end position="209"/>
    </location>
</feature>
<proteinExistence type="inferred from homology"/>
<comment type="subcellular location">
    <subcellularLocation>
        <location evidence="1">Cell membrane</location>
        <topology evidence="1">Lipid-anchor</topology>
        <topology evidence="1">GPI-anchor</topology>
    </subcellularLocation>
</comment>
<dbReference type="GO" id="GO:0009966">
    <property type="term" value="P:regulation of signal transduction"/>
    <property type="evidence" value="ECO:0007669"/>
    <property type="project" value="InterPro"/>
</dbReference>
<dbReference type="EMBL" id="UZAE01000730">
    <property type="protein sequence ID" value="VDN97616.1"/>
    <property type="molecule type" value="Genomic_DNA"/>
</dbReference>
<evidence type="ECO:0000256" key="10">
    <source>
        <dbReference type="ARBA" id="ARBA00023288"/>
    </source>
</evidence>
<evidence type="ECO:0000256" key="12">
    <source>
        <dbReference type="SAM" id="MobiDB-lite"/>
    </source>
</evidence>
<dbReference type="GO" id="GO:0005576">
    <property type="term" value="C:extracellular region"/>
    <property type="evidence" value="ECO:0007669"/>
    <property type="project" value="TreeGrafter"/>
</dbReference>
<keyword evidence="4" id="KW-0336">GPI-anchor</keyword>
<name>A0A0R3T3Y9_RODNA</name>
<dbReference type="InterPro" id="IPR001863">
    <property type="entry name" value="Glypican"/>
</dbReference>